<reference evidence="1" key="2">
    <citation type="journal article" date="2023" name="Proc. Natl. Acad. Sci. U.S.A.">
        <title>A global phylogenomic analysis of the shiitake genus Lentinula.</title>
        <authorList>
            <person name="Sierra-Patev S."/>
            <person name="Min B."/>
            <person name="Naranjo-Ortiz M."/>
            <person name="Looney B."/>
            <person name="Konkel Z."/>
            <person name="Slot J.C."/>
            <person name="Sakamoto Y."/>
            <person name="Steenwyk J.L."/>
            <person name="Rokas A."/>
            <person name="Carro J."/>
            <person name="Camarero S."/>
            <person name="Ferreira P."/>
            <person name="Molpeceres G."/>
            <person name="Ruiz-Duenas F.J."/>
            <person name="Serrano A."/>
            <person name="Henrissat B."/>
            <person name="Drula E."/>
            <person name="Hughes K.W."/>
            <person name="Mata J.L."/>
            <person name="Ishikawa N.K."/>
            <person name="Vargas-Isla R."/>
            <person name="Ushijima S."/>
            <person name="Smith C.A."/>
            <person name="Donoghue J."/>
            <person name="Ahrendt S."/>
            <person name="Andreopoulos W."/>
            <person name="He G."/>
            <person name="LaButti K."/>
            <person name="Lipzen A."/>
            <person name="Ng V."/>
            <person name="Riley R."/>
            <person name="Sandor L."/>
            <person name="Barry K."/>
            <person name="Martinez A.T."/>
            <person name="Xiao Y."/>
            <person name="Gibbons J.G."/>
            <person name="Terashima K."/>
            <person name="Grigoriev I.V."/>
            <person name="Hibbett D."/>
        </authorList>
    </citation>
    <scope>NUCLEOTIDE SEQUENCE</scope>
    <source>
        <strain evidence="1">ET3784</strain>
    </source>
</reference>
<name>A0AA38JDH2_9AGAR</name>
<evidence type="ECO:0000313" key="2">
    <source>
        <dbReference type="Proteomes" id="UP001176059"/>
    </source>
</evidence>
<dbReference type="AlphaFoldDB" id="A0AA38JDH2"/>
<dbReference type="EMBL" id="JANVFO010000011">
    <property type="protein sequence ID" value="KAJ3734947.1"/>
    <property type="molecule type" value="Genomic_DNA"/>
</dbReference>
<reference evidence="1" key="1">
    <citation type="submission" date="2022-08" db="EMBL/GenBank/DDBJ databases">
        <authorList>
            <consortium name="DOE Joint Genome Institute"/>
            <person name="Min B."/>
            <person name="Sierra-Patev S."/>
            <person name="Naranjo-Ortiz M."/>
            <person name="Looney B."/>
            <person name="Konkel Z."/>
            <person name="Slot J.C."/>
            <person name="Sakamoto Y."/>
            <person name="Steenwyk J.L."/>
            <person name="Rokas A."/>
            <person name="Carro J."/>
            <person name="Camarero S."/>
            <person name="Ferreira P."/>
            <person name="Molpeceres G."/>
            <person name="Ruiz-duenas F.J."/>
            <person name="Serrano A."/>
            <person name="Henrissat B."/>
            <person name="Drula E."/>
            <person name="Hughes K.W."/>
            <person name="Mata J.L."/>
            <person name="Ishikawa N.K."/>
            <person name="Vargas-Isla R."/>
            <person name="Ushijima S."/>
            <person name="Smith C.A."/>
            <person name="Ahrendt S."/>
            <person name="Andreopoulos W."/>
            <person name="He G."/>
            <person name="LaButti K."/>
            <person name="Lipzen A."/>
            <person name="Ng V."/>
            <person name="Riley R."/>
            <person name="Sandor L."/>
            <person name="Barry K."/>
            <person name="Martinez A.T."/>
            <person name="Xiao Y."/>
            <person name="Gibbons J.G."/>
            <person name="Terashima K."/>
            <person name="Hibbett D.S."/>
            <person name="Grigoriev I.V."/>
        </authorList>
    </citation>
    <scope>NUCLEOTIDE SEQUENCE</scope>
    <source>
        <strain evidence="1">ET3784</strain>
    </source>
</reference>
<evidence type="ECO:0008006" key="3">
    <source>
        <dbReference type="Google" id="ProtNLM"/>
    </source>
</evidence>
<accession>A0AA38JDH2</accession>
<comment type="caution">
    <text evidence="1">The sequence shown here is derived from an EMBL/GenBank/DDBJ whole genome shotgun (WGS) entry which is preliminary data.</text>
</comment>
<organism evidence="1 2">
    <name type="scientific">Lentinula guzmanii</name>
    <dbReference type="NCBI Taxonomy" id="2804957"/>
    <lineage>
        <taxon>Eukaryota</taxon>
        <taxon>Fungi</taxon>
        <taxon>Dikarya</taxon>
        <taxon>Basidiomycota</taxon>
        <taxon>Agaricomycotina</taxon>
        <taxon>Agaricomycetes</taxon>
        <taxon>Agaricomycetidae</taxon>
        <taxon>Agaricales</taxon>
        <taxon>Marasmiineae</taxon>
        <taxon>Omphalotaceae</taxon>
        <taxon>Lentinula</taxon>
    </lineage>
</organism>
<proteinExistence type="predicted"/>
<evidence type="ECO:0000313" key="1">
    <source>
        <dbReference type="EMBL" id="KAJ3734947.1"/>
    </source>
</evidence>
<gene>
    <name evidence="1" type="ORF">DFJ43DRAFT_1166217</name>
</gene>
<sequence length="285" mass="31605">MAATISKHIVLHAHAIAWGHNKLLASLAVLIVESCPEVVVTFLTSTSMLPRIMSELERLNSSHSQVIRSRLHVLDISDAILDPRLPLAGFALAHAALQKGKAVTCRSSGKTIANLPAPTLGIIDVRPVLEELADTKDPFFSAHPSPWITLPRKRRSLWSGAYMRVEQYSGGVGLPNSLPCQADQPYNATLMIMSRNHQVGSELFSVRTGDNGVRLPYRYKDAPAPPCFTTEEAKEEIRALFKRIKDEEGVVVRKNFYMLAESMGKVWDAEGPAKVDFSAFWQRYV</sequence>
<dbReference type="Proteomes" id="UP001176059">
    <property type="component" value="Unassembled WGS sequence"/>
</dbReference>
<keyword evidence="2" id="KW-1185">Reference proteome</keyword>
<protein>
    <recommendedName>
        <fullName evidence="3">Glycosyltransferase family 1 protein</fullName>
    </recommendedName>
</protein>